<dbReference type="OrthoDB" id="2613420at2"/>
<proteinExistence type="predicted"/>
<dbReference type="InterPro" id="IPR058926">
    <property type="entry name" value="YmzB-like"/>
</dbReference>
<dbReference type="AlphaFoldDB" id="A0A2Z2K6C3"/>
<dbReference type="Proteomes" id="UP000249890">
    <property type="component" value="Chromosome"/>
</dbReference>
<gene>
    <name evidence="1" type="ORF">B9T62_13790</name>
</gene>
<dbReference type="Pfam" id="PF25846">
    <property type="entry name" value="YmzB"/>
    <property type="match status" value="1"/>
</dbReference>
<dbReference type="RefSeq" id="WP_087915753.1">
    <property type="nucleotide sequence ID" value="NZ_CP021780.1"/>
</dbReference>
<accession>A0A2Z2K6C3</accession>
<protein>
    <submittedName>
        <fullName evidence="1">Uncharacterized protein</fullName>
    </submittedName>
</protein>
<sequence>MEQAEQHIRDWLQSHLNATIIIEKQELEDLDKVYFHLKGIDYREAADVLDEYLDNALILQGSGSTLNADGEQVPLPQTNYELAVSGLLIESLQLNTVKLTTERAKYVLSVEQSG</sequence>
<reference evidence="1 2" key="1">
    <citation type="submission" date="2017-06" db="EMBL/GenBank/DDBJ databases">
        <title>Complete genome sequence of Paenibacillus donghaensis KCTC 13049T isolated from East Sea sediment, South Korea.</title>
        <authorList>
            <person name="Jung B.K."/>
            <person name="Hong S.-J."/>
            <person name="Shin J.-H."/>
        </authorList>
    </citation>
    <scope>NUCLEOTIDE SEQUENCE [LARGE SCALE GENOMIC DNA]</scope>
    <source>
        <strain evidence="1 2">KCTC 13049</strain>
    </source>
</reference>
<keyword evidence="2" id="KW-1185">Reference proteome</keyword>
<name>A0A2Z2K6C3_9BACL</name>
<evidence type="ECO:0000313" key="1">
    <source>
        <dbReference type="EMBL" id="ASA21746.1"/>
    </source>
</evidence>
<dbReference type="EMBL" id="CP021780">
    <property type="protein sequence ID" value="ASA21746.1"/>
    <property type="molecule type" value="Genomic_DNA"/>
</dbReference>
<organism evidence="1 2">
    <name type="scientific">Paenibacillus donghaensis</name>
    <dbReference type="NCBI Taxonomy" id="414771"/>
    <lineage>
        <taxon>Bacteria</taxon>
        <taxon>Bacillati</taxon>
        <taxon>Bacillota</taxon>
        <taxon>Bacilli</taxon>
        <taxon>Bacillales</taxon>
        <taxon>Paenibacillaceae</taxon>
        <taxon>Paenibacillus</taxon>
    </lineage>
</organism>
<dbReference type="KEGG" id="pdh:B9T62_13790"/>
<evidence type="ECO:0000313" key="2">
    <source>
        <dbReference type="Proteomes" id="UP000249890"/>
    </source>
</evidence>